<dbReference type="EMBL" id="NSDM01000001">
    <property type="protein sequence ID" value="MDQ2583234.1"/>
    <property type="molecule type" value="Genomic_DNA"/>
</dbReference>
<dbReference type="Gene3D" id="3.40.710.10">
    <property type="entry name" value="DD-peptidase/beta-lactamase superfamily"/>
    <property type="match status" value="1"/>
</dbReference>
<name>A0ABU0WY13_9PSEU</name>
<sequence length="272" mass="28416">MESLRAVSSWPVDTAAVAVVRADGEVLAEHGPVDHRFPLASVTKLLTSYAVLVAVEEGAVEWDQPAGPATVRHLIAHTSGLAFDSADVQAEPGTRRIYSNTGFQVLADSVEAATEIPFATYLHEAVFAPLGMASSSLDGSAGAGGTSTVSDLVRFAAEVQAPKLVSAGLVAEATTVAFPGLRGVLPGFGMQKENDWGLGFEVRARKSPHWTGSLSSPRTVGHFGQSGTFVWIDPDAGVACVALTDRKFGEWAVEAWPAFTDGVLGELGRGRG</sequence>
<gene>
    <name evidence="2" type="ORF">CKY47_04390</name>
</gene>
<evidence type="ECO:0000259" key="1">
    <source>
        <dbReference type="Pfam" id="PF00144"/>
    </source>
</evidence>
<dbReference type="SUPFAM" id="SSF56601">
    <property type="entry name" value="beta-lactamase/transpeptidase-like"/>
    <property type="match status" value="1"/>
</dbReference>
<keyword evidence="2" id="KW-0378">Hydrolase</keyword>
<accession>A0ABU0WY13</accession>
<proteinExistence type="predicted"/>
<dbReference type="InterPro" id="IPR001466">
    <property type="entry name" value="Beta-lactam-related"/>
</dbReference>
<reference evidence="2 3" key="1">
    <citation type="submission" date="2017-06" db="EMBL/GenBank/DDBJ databases">
        <title>Cultured bacterium strain Saccharothrix yanglingensis Hhs.015.</title>
        <authorList>
            <person name="Xia Y."/>
        </authorList>
    </citation>
    <scope>NUCLEOTIDE SEQUENCE [LARGE SCALE GENOMIC DNA]</scope>
    <source>
        <strain evidence="2 3">Hhs.015</strain>
    </source>
</reference>
<protein>
    <submittedName>
        <fullName evidence="2">Serine hydrolase</fullName>
    </submittedName>
</protein>
<evidence type="ECO:0000313" key="2">
    <source>
        <dbReference type="EMBL" id="MDQ2583234.1"/>
    </source>
</evidence>
<organism evidence="2 3">
    <name type="scientific">Saccharothrix yanglingensis</name>
    <dbReference type="NCBI Taxonomy" id="659496"/>
    <lineage>
        <taxon>Bacteria</taxon>
        <taxon>Bacillati</taxon>
        <taxon>Actinomycetota</taxon>
        <taxon>Actinomycetes</taxon>
        <taxon>Pseudonocardiales</taxon>
        <taxon>Pseudonocardiaceae</taxon>
        <taxon>Saccharothrix</taxon>
    </lineage>
</organism>
<dbReference type="GO" id="GO:0016787">
    <property type="term" value="F:hydrolase activity"/>
    <property type="evidence" value="ECO:0007669"/>
    <property type="project" value="UniProtKB-KW"/>
</dbReference>
<dbReference type="Pfam" id="PF00144">
    <property type="entry name" value="Beta-lactamase"/>
    <property type="match status" value="1"/>
</dbReference>
<dbReference type="PANTHER" id="PTHR43283">
    <property type="entry name" value="BETA-LACTAMASE-RELATED"/>
    <property type="match status" value="1"/>
</dbReference>
<dbReference type="RefSeq" id="WP_306744295.1">
    <property type="nucleotide sequence ID" value="NZ_NSDM01000001.1"/>
</dbReference>
<feature type="domain" description="Beta-lactamase-related" evidence="1">
    <location>
        <begin position="15"/>
        <end position="251"/>
    </location>
</feature>
<dbReference type="InterPro" id="IPR012338">
    <property type="entry name" value="Beta-lactam/transpept-like"/>
</dbReference>
<dbReference type="PANTHER" id="PTHR43283:SF15">
    <property type="entry name" value="CONSERVED PROTEIN"/>
    <property type="match status" value="1"/>
</dbReference>
<dbReference type="Proteomes" id="UP001225605">
    <property type="component" value="Unassembled WGS sequence"/>
</dbReference>
<keyword evidence="3" id="KW-1185">Reference proteome</keyword>
<comment type="caution">
    <text evidence="2">The sequence shown here is derived from an EMBL/GenBank/DDBJ whole genome shotgun (WGS) entry which is preliminary data.</text>
</comment>
<evidence type="ECO:0000313" key="3">
    <source>
        <dbReference type="Proteomes" id="UP001225605"/>
    </source>
</evidence>
<dbReference type="InterPro" id="IPR050789">
    <property type="entry name" value="Diverse_Enzym_Activities"/>
</dbReference>